<reference evidence="2 3" key="1">
    <citation type="submission" date="2020-10" db="EMBL/GenBank/DDBJ databases">
        <title>Phylogeny of dyella-like bacteria.</title>
        <authorList>
            <person name="Fu J."/>
        </authorList>
    </citation>
    <scope>NUCLEOTIDE SEQUENCE [LARGE SCALE GENOMIC DNA]</scope>
    <source>
        <strain evidence="2 3">JP1</strain>
    </source>
</reference>
<comment type="caution">
    <text evidence="2">The sequence shown here is derived from an EMBL/GenBank/DDBJ whole genome shotgun (WGS) entry which is preliminary data.</text>
</comment>
<gene>
    <name evidence="2" type="ORF">ISP15_09135</name>
</gene>
<feature type="region of interest" description="Disordered" evidence="1">
    <location>
        <begin position="1"/>
        <end position="53"/>
    </location>
</feature>
<keyword evidence="3" id="KW-1185">Reference proteome</keyword>
<name>A0ABW8JHC7_9GAMM</name>
<evidence type="ECO:0000256" key="1">
    <source>
        <dbReference type="SAM" id="MobiDB-lite"/>
    </source>
</evidence>
<organism evidence="2 3">
    <name type="scientific">Dyella jejuensis</name>
    <dbReference type="NCBI Taxonomy" id="1432009"/>
    <lineage>
        <taxon>Bacteria</taxon>
        <taxon>Pseudomonadati</taxon>
        <taxon>Pseudomonadota</taxon>
        <taxon>Gammaproteobacteria</taxon>
        <taxon>Lysobacterales</taxon>
        <taxon>Rhodanobacteraceae</taxon>
        <taxon>Dyella</taxon>
    </lineage>
</organism>
<evidence type="ECO:0008006" key="4">
    <source>
        <dbReference type="Google" id="ProtNLM"/>
    </source>
</evidence>
<evidence type="ECO:0000313" key="2">
    <source>
        <dbReference type="EMBL" id="MFK2900498.1"/>
    </source>
</evidence>
<accession>A0ABW8JHC7</accession>
<dbReference type="RefSeq" id="WP_404546957.1">
    <property type="nucleotide sequence ID" value="NZ_JADIKJ010000009.1"/>
</dbReference>
<proteinExistence type="predicted"/>
<dbReference type="Proteomes" id="UP001620461">
    <property type="component" value="Unassembled WGS sequence"/>
</dbReference>
<evidence type="ECO:0000313" key="3">
    <source>
        <dbReference type="Proteomes" id="UP001620461"/>
    </source>
</evidence>
<protein>
    <recommendedName>
        <fullName evidence="4">Flagellin</fullName>
    </recommendedName>
</protein>
<dbReference type="EMBL" id="JADIKJ010000009">
    <property type="protein sequence ID" value="MFK2900498.1"/>
    <property type="molecule type" value="Genomic_DNA"/>
</dbReference>
<sequence>MNVQLSSSGIGHGALTGTGKARPVDAATLGPAKSAPSGAARRHASAARRTEFAAQQEHVNRQVTYAQRSIVFIEQTLASLQELKAALSGSAGRGASASSNVQASLDRVQAQWQTRHGATGGALGPDLVFDDQGSARQSFRVHALTLEALQNERAEVLTVYPRGAGKPSVSLPIDGRYRSDHEWARRVDYALAASGINASVNEERELAFDTQESRWPELQQHLMIQGNGHRFPGGRPSRAQAEAIKPPIDPSAWQIGNAAERRQTLRSTVHALDHLQQVRESLDRMLAHAHSAIRPDRDVQTGEAAQIAATFDAMLEQTNDFQRFTTIGAALRGLNDYRVRSVIG</sequence>